<dbReference type="HOGENOM" id="CLU_1305404_0_0_1"/>
<feature type="compositionally biased region" description="Polar residues" evidence="1">
    <location>
        <begin position="136"/>
        <end position="156"/>
    </location>
</feature>
<evidence type="ECO:0000313" key="2">
    <source>
        <dbReference type="EMBL" id="CDO73645.1"/>
    </source>
</evidence>
<feature type="compositionally biased region" description="Low complexity" evidence="1">
    <location>
        <begin position="28"/>
        <end position="37"/>
    </location>
</feature>
<proteinExistence type="predicted"/>
<reference evidence="2" key="1">
    <citation type="submission" date="2014-01" db="EMBL/GenBank/DDBJ databases">
        <title>The genome of the white-rot fungus Pycnoporus cinnabarinus: a basidiomycete model with a versatile arsenal for lignocellulosic biomass breakdown.</title>
        <authorList>
            <person name="Levasseur A."/>
            <person name="Lomascolo A."/>
            <person name="Ruiz-Duenas F.J."/>
            <person name="Uzan E."/>
            <person name="Piumi F."/>
            <person name="Kues U."/>
            <person name="Ram A.F.J."/>
            <person name="Murat C."/>
            <person name="Haon M."/>
            <person name="Benoit I."/>
            <person name="Arfi Y."/>
            <person name="Chevret D."/>
            <person name="Drula E."/>
            <person name="Kwon M.J."/>
            <person name="Gouret P."/>
            <person name="Lesage-Meessen L."/>
            <person name="Lombard V."/>
            <person name="Mariette J."/>
            <person name="Noirot C."/>
            <person name="Park J."/>
            <person name="Patyshakuliyeva A."/>
            <person name="Wieneger R.A.B."/>
            <person name="Wosten H.A.B."/>
            <person name="Martin F."/>
            <person name="Coutinho P.M."/>
            <person name="de Vries R."/>
            <person name="Martinez A.T."/>
            <person name="Klopp C."/>
            <person name="Pontarotti P."/>
            <person name="Henrissat B."/>
            <person name="Record E."/>
        </authorList>
    </citation>
    <scope>NUCLEOTIDE SEQUENCE [LARGE SCALE GENOMIC DNA]</scope>
    <source>
        <strain evidence="2">BRFM137</strain>
    </source>
</reference>
<gene>
    <name evidence="2" type="ORF">BN946_scf185014.g115</name>
</gene>
<evidence type="ECO:0000313" key="3">
    <source>
        <dbReference type="Proteomes" id="UP000029665"/>
    </source>
</evidence>
<dbReference type="AlphaFoldDB" id="A0A060SGW7"/>
<keyword evidence="3" id="KW-1185">Reference proteome</keyword>
<name>A0A060SGW7_PYCCI</name>
<dbReference type="EMBL" id="CCBP010000122">
    <property type="protein sequence ID" value="CDO73645.1"/>
    <property type="molecule type" value="Genomic_DNA"/>
</dbReference>
<feature type="region of interest" description="Disordered" evidence="1">
    <location>
        <begin position="15"/>
        <end position="162"/>
    </location>
</feature>
<sequence>MSSSAVRARVSAFEAIQASNSPRNLLDSPISPAATSIPPIPPILPKPPHTPSAPSPSPSPPNLGRKSSLIDLKDWSTPPSRAPRPAQAPPTPDQTPHPVPPSPRHSPVPASKRDGTQPIAPPPPPPLRSRPPSSRNSLASTSAASDRSSILSTATTECDPACTGALDRDAFVKGMWRIDEELRKAQMGRHLAPRLYVRQPKPTHPPKPILR</sequence>
<evidence type="ECO:0008006" key="4">
    <source>
        <dbReference type="Google" id="ProtNLM"/>
    </source>
</evidence>
<comment type="caution">
    <text evidence="2">The sequence shown here is derived from an EMBL/GenBank/DDBJ whole genome shotgun (WGS) entry which is preliminary data.</text>
</comment>
<organism evidence="2 3">
    <name type="scientific">Pycnoporus cinnabarinus</name>
    <name type="common">Cinnabar-red polypore</name>
    <name type="synonym">Trametes cinnabarina</name>
    <dbReference type="NCBI Taxonomy" id="5643"/>
    <lineage>
        <taxon>Eukaryota</taxon>
        <taxon>Fungi</taxon>
        <taxon>Dikarya</taxon>
        <taxon>Basidiomycota</taxon>
        <taxon>Agaricomycotina</taxon>
        <taxon>Agaricomycetes</taxon>
        <taxon>Polyporales</taxon>
        <taxon>Polyporaceae</taxon>
        <taxon>Trametes</taxon>
    </lineage>
</organism>
<dbReference type="Proteomes" id="UP000029665">
    <property type="component" value="Unassembled WGS sequence"/>
</dbReference>
<protein>
    <recommendedName>
        <fullName evidence="4">EH domain-containing protein</fullName>
    </recommendedName>
</protein>
<feature type="compositionally biased region" description="Pro residues" evidence="1">
    <location>
        <begin position="119"/>
        <end position="129"/>
    </location>
</feature>
<evidence type="ECO:0000256" key="1">
    <source>
        <dbReference type="SAM" id="MobiDB-lite"/>
    </source>
</evidence>
<dbReference type="STRING" id="5643.A0A060SGW7"/>
<dbReference type="OrthoDB" id="10045710at2759"/>
<accession>A0A060SGW7</accession>
<feature type="compositionally biased region" description="Pro residues" evidence="1">
    <location>
        <begin position="80"/>
        <end position="106"/>
    </location>
</feature>
<feature type="compositionally biased region" description="Pro residues" evidence="1">
    <location>
        <begin position="38"/>
        <end position="61"/>
    </location>
</feature>